<proteinExistence type="predicted"/>
<keyword evidence="1" id="KW-1133">Transmembrane helix</keyword>
<accession>A0AAE9Y7M0</accession>
<dbReference type="Proteomes" id="UP001216390">
    <property type="component" value="Chromosome"/>
</dbReference>
<keyword evidence="1" id="KW-0472">Membrane</keyword>
<protein>
    <submittedName>
        <fullName evidence="2">Uncharacterized protein</fullName>
    </submittedName>
</protein>
<name>A0AAE9Y7M0_9ACTN</name>
<sequence>MSATVAAYGLVIGALIAVGGVRLWAVRRPGDRGNPFAVAAAVVLTIAVGWALVALAGAVLP</sequence>
<organism evidence="2 3">
    <name type="scientific">Iamia majanohamensis</name>
    <dbReference type="NCBI Taxonomy" id="467976"/>
    <lineage>
        <taxon>Bacteria</taxon>
        <taxon>Bacillati</taxon>
        <taxon>Actinomycetota</taxon>
        <taxon>Acidimicrobiia</taxon>
        <taxon>Acidimicrobiales</taxon>
        <taxon>Iamiaceae</taxon>
        <taxon>Iamia</taxon>
    </lineage>
</organism>
<evidence type="ECO:0000256" key="1">
    <source>
        <dbReference type="SAM" id="Phobius"/>
    </source>
</evidence>
<feature type="transmembrane region" description="Helical" evidence="1">
    <location>
        <begin position="37"/>
        <end position="60"/>
    </location>
</feature>
<dbReference type="KEGG" id="ima:PO878_00345"/>
<dbReference type="AlphaFoldDB" id="A0AAE9Y7M0"/>
<keyword evidence="3" id="KW-1185">Reference proteome</keyword>
<dbReference type="EMBL" id="CP116942">
    <property type="protein sequence ID" value="WCO67171.1"/>
    <property type="molecule type" value="Genomic_DNA"/>
</dbReference>
<evidence type="ECO:0000313" key="3">
    <source>
        <dbReference type="Proteomes" id="UP001216390"/>
    </source>
</evidence>
<gene>
    <name evidence="2" type="ORF">PO878_00345</name>
</gene>
<dbReference type="RefSeq" id="WP_272736693.1">
    <property type="nucleotide sequence ID" value="NZ_CP116942.1"/>
</dbReference>
<evidence type="ECO:0000313" key="2">
    <source>
        <dbReference type="EMBL" id="WCO67171.1"/>
    </source>
</evidence>
<feature type="transmembrane region" description="Helical" evidence="1">
    <location>
        <begin position="6"/>
        <end position="25"/>
    </location>
</feature>
<reference evidence="2" key="1">
    <citation type="submission" date="2023-01" db="EMBL/GenBank/DDBJ databases">
        <title>The diversity of Class Acidimicrobiia in South China Sea sediment environments and the proposal of Iamia marina sp. nov., a novel species of the genus Iamia.</title>
        <authorList>
            <person name="He Y."/>
            <person name="Tian X."/>
        </authorList>
    </citation>
    <scope>NUCLEOTIDE SEQUENCE</scope>
    <source>
        <strain evidence="2">DSM 19957</strain>
    </source>
</reference>
<keyword evidence="1" id="KW-0812">Transmembrane</keyword>